<dbReference type="SUPFAM" id="SSF48113">
    <property type="entry name" value="Heme-dependent peroxidases"/>
    <property type="match status" value="1"/>
</dbReference>
<accession>A0A0E0FKG5</accession>
<name>A0A0E0FKG5_ORYNI</name>
<dbReference type="GO" id="GO:0006979">
    <property type="term" value="P:response to oxidative stress"/>
    <property type="evidence" value="ECO:0007669"/>
    <property type="project" value="InterPro"/>
</dbReference>
<dbReference type="Gene3D" id="1.10.420.10">
    <property type="entry name" value="Peroxidase, domain 2"/>
    <property type="match status" value="1"/>
</dbReference>
<dbReference type="HOGENOM" id="CLU_2337180_0_0_1"/>
<proteinExistence type="predicted"/>
<reference evidence="3" key="1">
    <citation type="submission" date="2015-04" db="UniProtKB">
        <authorList>
            <consortium name="EnsemblPlants"/>
        </authorList>
    </citation>
    <scope>IDENTIFICATION</scope>
    <source>
        <strain evidence="3">SL10</strain>
    </source>
</reference>
<dbReference type="EnsemblPlants" id="ONIVA01G14550.1">
    <property type="protein sequence ID" value="ONIVA01G14550.1"/>
    <property type="gene ID" value="ONIVA01G14550"/>
</dbReference>
<keyword evidence="4" id="KW-1185">Reference proteome</keyword>
<dbReference type="InterPro" id="IPR010255">
    <property type="entry name" value="Haem_peroxidase_sf"/>
</dbReference>
<dbReference type="Proteomes" id="UP000006591">
    <property type="component" value="Chromosome 1"/>
</dbReference>
<dbReference type="Gene3D" id="1.10.520.10">
    <property type="match status" value="1"/>
</dbReference>
<feature type="region of interest" description="Disordered" evidence="2">
    <location>
        <begin position="1"/>
        <end position="31"/>
    </location>
</feature>
<dbReference type="GO" id="GO:0020037">
    <property type="term" value="F:heme binding"/>
    <property type="evidence" value="ECO:0007669"/>
    <property type="project" value="InterPro"/>
</dbReference>
<dbReference type="Gramene" id="ONIVA01G14550.1">
    <property type="protein sequence ID" value="ONIVA01G14550.1"/>
    <property type="gene ID" value="ONIVA01G14550"/>
</dbReference>
<evidence type="ECO:0000256" key="1">
    <source>
        <dbReference type="ARBA" id="ARBA00022837"/>
    </source>
</evidence>
<evidence type="ECO:0000256" key="2">
    <source>
        <dbReference type="SAM" id="MobiDB-lite"/>
    </source>
</evidence>
<keyword evidence="1" id="KW-0106">Calcium</keyword>
<evidence type="ECO:0008006" key="5">
    <source>
        <dbReference type="Google" id="ProtNLM"/>
    </source>
</evidence>
<evidence type="ECO:0000313" key="3">
    <source>
        <dbReference type="EnsemblPlants" id="ONIVA01G14550.1"/>
    </source>
</evidence>
<dbReference type="AlphaFoldDB" id="A0A0E0FKG5"/>
<dbReference type="STRING" id="4536.A0A0E0FKG5"/>
<sequence length="98" mass="11257">MHRQAIPIYRPPDLKRIATEGPSKPRQAKGRQDVVVNLNSDWQLLTQDEARGHVHEYVDNGTRWDLDFAESLLKLSKLPMPAGSKEEIRNKCSSINHR</sequence>
<reference evidence="3" key="2">
    <citation type="submission" date="2018-04" db="EMBL/GenBank/DDBJ databases">
        <title>OnivRS2 (Oryza nivara Reference Sequence Version 2).</title>
        <authorList>
            <person name="Zhang J."/>
            <person name="Kudrna D."/>
            <person name="Lee S."/>
            <person name="Talag J."/>
            <person name="Rajasekar S."/>
            <person name="Welchert J."/>
            <person name="Hsing Y.-I."/>
            <person name="Wing R.A."/>
        </authorList>
    </citation>
    <scope>NUCLEOTIDE SEQUENCE [LARGE SCALE GENOMIC DNA]</scope>
</reference>
<organism evidence="3">
    <name type="scientific">Oryza nivara</name>
    <name type="common">Indian wild rice</name>
    <name type="synonym">Oryza sativa f. spontanea</name>
    <dbReference type="NCBI Taxonomy" id="4536"/>
    <lineage>
        <taxon>Eukaryota</taxon>
        <taxon>Viridiplantae</taxon>
        <taxon>Streptophyta</taxon>
        <taxon>Embryophyta</taxon>
        <taxon>Tracheophyta</taxon>
        <taxon>Spermatophyta</taxon>
        <taxon>Magnoliopsida</taxon>
        <taxon>Liliopsida</taxon>
        <taxon>Poales</taxon>
        <taxon>Poaceae</taxon>
        <taxon>BOP clade</taxon>
        <taxon>Oryzoideae</taxon>
        <taxon>Oryzeae</taxon>
        <taxon>Oryzinae</taxon>
        <taxon>Oryza</taxon>
    </lineage>
</organism>
<dbReference type="GO" id="GO:0004601">
    <property type="term" value="F:peroxidase activity"/>
    <property type="evidence" value="ECO:0007669"/>
    <property type="project" value="InterPro"/>
</dbReference>
<protein>
    <recommendedName>
        <fullName evidence="5">Plant heme peroxidase family profile domain-containing protein</fullName>
    </recommendedName>
</protein>
<evidence type="ECO:0000313" key="4">
    <source>
        <dbReference type="Proteomes" id="UP000006591"/>
    </source>
</evidence>